<feature type="compositionally biased region" description="Acidic residues" evidence="1">
    <location>
        <begin position="268"/>
        <end position="294"/>
    </location>
</feature>
<sequence>MPPRQRIETEADVAAELSQLRQVAHGYANPGIDISDRDHSQWDFSSFLCSQLSDDEVGNLARVVFAPERTWYRSAASVECRKRFDAVKNNLGYQSVEHVFLTLNSLANAKDKAKRKTDAEIRAAINAAAATRHANNPGAGNNAESLAVEWTPEDFEAAFKEQPACSETSSPFVAWPSPVRRPAPPRKRPLEELNYEPPSSKRARIAASAVDGEEEEKEGDALEDCRGGAAPKNHEFGFFDLGGGDETGGSSREMGKGKGNQTALDPFNSEEEDEEEEGEEEEEEEDEHEEEDDDDIKIVEALAETALALPIPKGRFSKDSLFVDILKGFKAAAKITSRSSKEMLTLEKEEAVEKKRGFF</sequence>
<dbReference type="EMBL" id="LTAN01000006">
    <property type="protein sequence ID" value="OBR08070.1"/>
    <property type="molecule type" value="Genomic_DNA"/>
</dbReference>
<gene>
    <name evidence="2" type="ORF">CH63R_09591</name>
</gene>
<name>A0A1B7Y7X5_COLHI</name>
<proteinExistence type="predicted"/>
<feature type="region of interest" description="Disordered" evidence="1">
    <location>
        <begin position="176"/>
        <end position="294"/>
    </location>
</feature>
<accession>A0A1B7Y7X5</accession>
<dbReference type="GeneID" id="28868672"/>
<dbReference type="PROSITE" id="PS50890">
    <property type="entry name" value="PUA"/>
    <property type="match status" value="1"/>
</dbReference>
<evidence type="ECO:0000256" key="1">
    <source>
        <dbReference type="SAM" id="MobiDB-lite"/>
    </source>
</evidence>
<evidence type="ECO:0000313" key="2">
    <source>
        <dbReference type="EMBL" id="OBR08070.1"/>
    </source>
</evidence>
<dbReference type="VEuPathDB" id="FungiDB:CH63R_09591"/>
<comment type="caution">
    <text evidence="2">The sequence shown here is derived from an EMBL/GenBank/DDBJ whole genome shotgun (WGS) entry which is preliminary data.</text>
</comment>
<dbReference type="RefSeq" id="XP_018156588.1">
    <property type="nucleotide sequence ID" value="XM_018304565.1"/>
</dbReference>
<dbReference type="KEGG" id="chig:CH63R_09591"/>
<reference evidence="3" key="1">
    <citation type="journal article" date="2017" name="BMC Genomics">
        <title>Gapless genome assembly of Colletotrichum higginsianum reveals chromosome structure and association of transposable elements with secondary metabolite gene clusters.</title>
        <authorList>
            <person name="Dallery J.-F."/>
            <person name="Lapalu N."/>
            <person name="Zampounis A."/>
            <person name="Pigne S."/>
            <person name="Luyten I."/>
            <person name="Amselem J."/>
            <person name="Wittenberg A.H.J."/>
            <person name="Zhou S."/>
            <person name="de Queiroz M.V."/>
            <person name="Robin G.P."/>
            <person name="Auger A."/>
            <person name="Hainaut M."/>
            <person name="Henrissat B."/>
            <person name="Kim K.-T."/>
            <person name="Lee Y.-H."/>
            <person name="Lespinet O."/>
            <person name="Schwartz D.C."/>
            <person name="Thon M.R."/>
            <person name="O'Connell R.J."/>
        </authorList>
    </citation>
    <scope>NUCLEOTIDE SEQUENCE [LARGE SCALE GENOMIC DNA]</scope>
    <source>
        <strain evidence="3">IMI 349063</strain>
    </source>
</reference>
<protein>
    <submittedName>
        <fullName evidence="2">Uncharacterized protein</fullName>
    </submittedName>
</protein>
<organism evidence="2 3">
    <name type="scientific">Colletotrichum higginsianum (strain IMI 349063)</name>
    <name type="common">Crucifer anthracnose fungus</name>
    <dbReference type="NCBI Taxonomy" id="759273"/>
    <lineage>
        <taxon>Eukaryota</taxon>
        <taxon>Fungi</taxon>
        <taxon>Dikarya</taxon>
        <taxon>Ascomycota</taxon>
        <taxon>Pezizomycotina</taxon>
        <taxon>Sordariomycetes</taxon>
        <taxon>Hypocreomycetidae</taxon>
        <taxon>Glomerellales</taxon>
        <taxon>Glomerellaceae</taxon>
        <taxon>Colletotrichum</taxon>
        <taxon>Colletotrichum destructivum species complex</taxon>
    </lineage>
</organism>
<dbReference type="Proteomes" id="UP000092177">
    <property type="component" value="Chromosome 6"/>
</dbReference>
<dbReference type="AlphaFoldDB" id="A0A1B7Y7X5"/>
<evidence type="ECO:0000313" key="3">
    <source>
        <dbReference type="Proteomes" id="UP000092177"/>
    </source>
</evidence>
<keyword evidence="3" id="KW-1185">Reference proteome</keyword>
<feature type="compositionally biased region" description="Basic and acidic residues" evidence="1">
    <location>
        <begin position="219"/>
        <end position="237"/>
    </location>
</feature>